<organism evidence="1 2">
    <name type="scientific">Helicobacter brantae</name>
    <dbReference type="NCBI Taxonomy" id="375927"/>
    <lineage>
        <taxon>Bacteria</taxon>
        <taxon>Pseudomonadati</taxon>
        <taxon>Campylobacterota</taxon>
        <taxon>Epsilonproteobacteria</taxon>
        <taxon>Campylobacterales</taxon>
        <taxon>Helicobacteraceae</taxon>
        <taxon>Helicobacter</taxon>
    </lineage>
</organism>
<protein>
    <submittedName>
        <fullName evidence="1">Uncharacterized protein</fullName>
    </submittedName>
</protein>
<comment type="caution">
    <text evidence="1">The sequence shown here is derived from an EMBL/GenBank/DDBJ whole genome shotgun (WGS) entry which is preliminary data.</text>
</comment>
<reference evidence="1 2" key="1">
    <citation type="submission" date="2018-04" db="EMBL/GenBank/DDBJ databases">
        <title>Novel Campyloabacter and Helicobacter Species and Strains.</title>
        <authorList>
            <person name="Mannion A.J."/>
            <person name="Shen Z."/>
            <person name="Fox J.G."/>
        </authorList>
    </citation>
    <scope>NUCLEOTIDE SEQUENCE [LARGE SCALE GENOMIC DNA]</scope>
    <source>
        <strain evidence="1 2">MIT 04-9366</strain>
    </source>
</reference>
<dbReference type="RefSeq" id="WP_115570187.1">
    <property type="nucleotide sequence ID" value="NZ_NXLV01000023.1"/>
</dbReference>
<name>A0A3D8IUS2_9HELI</name>
<dbReference type="Proteomes" id="UP000257045">
    <property type="component" value="Unassembled WGS sequence"/>
</dbReference>
<evidence type="ECO:0000313" key="2">
    <source>
        <dbReference type="Proteomes" id="UP000257045"/>
    </source>
</evidence>
<keyword evidence="2" id="KW-1185">Reference proteome</keyword>
<accession>A0A3D8IUS2</accession>
<dbReference type="AlphaFoldDB" id="A0A3D8IUS2"/>
<proteinExistence type="predicted"/>
<evidence type="ECO:0000313" key="1">
    <source>
        <dbReference type="EMBL" id="RDU68753.1"/>
    </source>
</evidence>
<gene>
    <name evidence="1" type="ORF">CQA58_07995</name>
</gene>
<dbReference type="EMBL" id="NXLV01000023">
    <property type="protein sequence ID" value="RDU68753.1"/>
    <property type="molecule type" value="Genomic_DNA"/>
</dbReference>
<dbReference type="OrthoDB" id="10006357at2"/>
<sequence length="157" mass="18347">MNIIVELFLFKISPLSGVTSLAILAWKSYTKRKSFINQLKEGQTNLLLFSILCEAERSNKPFILSPITRVAYGHTQGNSWLSPYKCYPILFSHPTFGAGEFYIYKIDFLLKWMIKIRRILNVKIIKEVDCTRFKKFDMYCFATYKEASEFKDAIKKS</sequence>